<gene>
    <name evidence="6" type="ORF">MM59RIKEN_33690</name>
</gene>
<feature type="chain" id="PRO_5039607532" evidence="4">
    <location>
        <begin position="20"/>
        <end position="516"/>
    </location>
</feature>
<feature type="domain" description="Solute-binding protein family 5" evidence="5">
    <location>
        <begin position="77"/>
        <end position="424"/>
    </location>
</feature>
<dbReference type="PANTHER" id="PTHR30290">
    <property type="entry name" value="PERIPLASMIC BINDING COMPONENT OF ABC TRANSPORTER"/>
    <property type="match status" value="1"/>
</dbReference>
<dbReference type="SUPFAM" id="SSF53850">
    <property type="entry name" value="Periplasmic binding protein-like II"/>
    <property type="match status" value="1"/>
</dbReference>
<name>A0A830QT70_9FIRM</name>
<organism evidence="6 7">
    <name type="scientific">Pusillibacter faecalis</name>
    <dbReference type="NCBI Taxonomy" id="2714358"/>
    <lineage>
        <taxon>Bacteria</taxon>
        <taxon>Bacillati</taxon>
        <taxon>Bacillota</taxon>
        <taxon>Clostridia</taxon>
        <taxon>Eubacteriales</taxon>
        <taxon>Oscillospiraceae</taxon>
        <taxon>Pusillibacter</taxon>
    </lineage>
</organism>
<dbReference type="InterPro" id="IPR030678">
    <property type="entry name" value="Peptide/Ni-bd"/>
</dbReference>
<evidence type="ECO:0000256" key="1">
    <source>
        <dbReference type="ARBA" id="ARBA00005695"/>
    </source>
</evidence>
<dbReference type="GO" id="GO:0043190">
    <property type="term" value="C:ATP-binding cassette (ABC) transporter complex"/>
    <property type="evidence" value="ECO:0007669"/>
    <property type="project" value="InterPro"/>
</dbReference>
<keyword evidence="7" id="KW-1185">Reference proteome</keyword>
<dbReference type="CDD" id="cd00995">
    <property type="entry name" value="PBP2_NikA_DppA_OppA_like"/>
    <property type="match status" value="1"/>
</dbReference>
<dbReference type="AlphaFoldDB" id="A0A830QT70"/>
<dbReference type="GO" id="GO:0042597">
    <property type="term" value="C:periplasmic space"/>
    <property type="evidence" value="ECO:0007669"/>
    <property type="project" value="UniProtKB-ARBA"/>
</dbReference>
<dbReference type="GO" id="GO:0015833">
    <property type="term" value="P:peptide transport"/>
    <property type="evidence" value="ECO:0007669"/>
    <property type="project" value="TreeGrafter"/>
</dbReference>
<dbReference type="InterPro" id="IPR039424">
    <property type="entry name" value="SBP_5"/>
</dbReference>
<dbReference type="Proteomes" id="UP000679848">
    <property type="component" value="Plasmid pMM59_01"/>
</dbReference>
<dbReference type="KEGG" id="pfaa:MM59RIKEN_33690"/>
<dbReference type="PANTHER" id="PTHR30290:SF9">
    <property type="entry name" value="OLIGOPEPTIDE-BINDING PROTEIN APPA"/>
    <property type="match status" value="1"/>
</dbReference>
<accession>A0A830QT70</accession>
<geneLocation type="plasmid" evidence="6 7">
    <name>pMM59_01</name>
</geneLocation>
<dbReference type="EMBL" id="AP023421">
    <property type="protein sequence ID" value="BCK86050.1"/>
    <property type="molecule type" value="Genomic_DNA"/>
</dbReference>
<evidence type="ECO:0000256" key="4">
    <source>
        <dbReference type="SAM" id="SignalP"/>
    </source>
</evidence>
<proteinExistence type="inferred from homology"/>
<dbReference type="GO" id="GO:1904680">
    <property type="term" value="F:peptide transmembrane transporter activity"/>
    <property type="evidence" value="ECO:0007669"/>
    <property type="project" value="TreeGrafter"/>
</dbReference>
<keyword evidence="2" id="KW-0813">Transport</keyword>
<dbReference type="PIRSF" id="PIRSF002741">
    <property type="entry name" value="MppA"/>
    <property type="match status" value="1"/>
</dbReference>
<evidence type="ECO:0000256" key="2">
    <source>
        <dbReference type="ARBA" id="ARBA00022448"/>
    </source>
</evidence>
<comment type="similarity">
    <text evidence="1">Belongs to the bacterial solute-binding protein 5 family.</text>
</comment>
<dbReference type="Gene3D" id="3.90.76.10">
    <property type="entry name" value="Dipeptide-binding Protein, Domain 1"/>
    <property type="match status" value="1"/>
</dbReference>
<keyword evidence="3 4" id="KW-0732">Signal</keyword>
<evidence type="ECO:0000313" key="6">
    <source>
        <dbReference type="EMBL" id="BCK86050.1"/>
    </source>
</evidence>
<evidence type="ECO:0000259" key="5">
    <source>
        <dbReference type="Pfam" id="PF00496"/>
    </source>
</evidence>
<reference evidence="6" key="1">
    <citation type="submission" date="2020-09" db="EMBL/GenBank/DDBJ databases">
        <title>New species isolated from human feces.</title>
        <authorList>
            <person name="Kitahara M."/>
            <person name="Shigeno Y."/>
            <person name="Shime M."/>
            <person name="Matsumoto Y."/>
            <person name="Nakamura S."/>
            <person name="Motooka D."/>
            <person name="Fukuoka S."/>
            <person name="Nishikawa H."/>
            <person name="Benno Y."/>
        </authorList>
    </citation>
    <scope>NUCLEOTIDE SEQUENCE</scope>
    <source>
        <strain evidence="6">MM59</strain>
        <plasmid evidence="6">pMM59_01</plasmid>
    </source>
</reference>
<dbReference type="PROSITE" id="PS51257">
    <property type="entry name" value="PROKAR_LIPOPROTEIN"/>
    <property type="match status" value="1"/>
</dbReference>
<dbReference type="InterPro" id="IPR000914">
    <property type="entry name" value="SBP_5_dom"/>
</dbReference>
<keyword evidence="6" id="KW-0614">Plasmid</keyword>
<protein>
    <submittedName>
        <fullName evidence="6">Diguanylate phosphodiesterase</fullName>
    </submittedName>
</protein>
<evidence type="ECO:0000256" key="3">
    <source>
        <dbReference type="ARBA" id="ARBA00022729"/>
    </source>
</evidence>
<evidence type="ECO:0000313" key="7">
    <source>
        <dbReference type="Proteomes" id="UP000679848"/>
    </source>
</evidence>
<sequence>MKKLGSFLLILALTAGTLAGCGGSGGNSSDAAEKDTLTVVINSDPGTLDPHDNVNFAPHQVKRQIYETLVVRNDEGELVPWLAESWEYEDDETLVFQIRQGVKFHNGEELKASDVLFSLKRALDDNTTGAIQVNRIDFNRCEVMGDYTVKIVTDGPYAMQLAMLENPLISMISEKAYTESGGDFFEAPIGTGPYKLVSYAAGDSVVLEANEEYWREGEPHIPNLIFRVITDASSRAIEAESGGADIVYDISANDVERVAANPGVNLVSMAGYNTSYLLFNQNREPLSDIRVREAIFLALDVPTAIEVAYGSFGELGSGIVSPGVEGRHPDLTPYFPTRDLERAKQLLEEAGYGGGLTLEIICENSNQQRMDFCEAAQAQLAEVGITLVPKFLDANDWAATTINGGTDIAIYGTTASTGEAGRILMRYAPGIAEYGAVNWTGPEAEAYAELLNTALVTIDADARNTMYHTCQELLMENFVCYPIWHKEINAALQLDVQGFHLMPTYENHYLQYVYFG</sequence>
<feature type="signal peptide" evidence="4">
    <location>
        <begin position="1"/>
        <end position="19"/>
    </location>
</feature>
<dbReference type="Gene3D" id="3.40.190.10">
    <property type="entry name" value="Periplasmic binding protein-like II"/>
    <property type="match status" value="1"/>
</dbReference>
<dbReference type="Gene3D" id="3.10.105.10">
    <property type="entry name" value="Dipeptide-binding Protein, Domain 3"/>
    <property type="match status" value="1"/>
</dbReference>
<dbReference type="Pfam" id="PF00496">
    <property type="entry name" value="SBP_bac_5"/>
    <property type="match status" value="1"/>
</dbReference>